<sequence length="124" mass="14166">MEKDELEGSYSGSMKVADIEEVVDEEDVLDATDDDENDEGEVDQMVETDEEDGKKKEEHVGAVNATIEANEQVTNGTKVVEEHVQNDMKDALREDKPVRMPRSRRPHRIQKTRGSKTTTRRFFN</sequence>
<gene>
    <name evidence="1" type="ORF">PsorP6_013610</name>
</gene>
<dbReference type="Proteomes" id="UP001163321">
    <property type="component" value="Chromosome 9"/>
</dbReference>
<name>A0ACC0VK98_9STRA</name>
<dbReference type="EMBL" id="CM047588">
    <property type="protein sequence ID" value="KAI9905901.1"/>
    <property type="molecule type" value="Genomic_DNA"/>
</dbReference>
<evidence type="ECO:0000313" key="1">
    <source>
        <dbReference type="EMBL" id="KAI9905901.1"/>
    </source>
</evidence>
<accession>A0ACC0VK98</accession>
<evidence type="ECO:0000313" key="2">
    <source>
        <dbReference type="Proteomes" id="UP001163321"/>
    </source>
</evidence>
<keyword evidence="2" id="KW-1185">Reference proteome</keyword>
<proteinExistence type="predicted"/>
<comment type="caution">
    <text evidence="1">The sequence shown here is derived from an EMBL/GenBank/DDBJ whole genome shotgun (WGS) entry which is preliminary data.</text>
</comment>
<organism evidence="1 2">
    <name type="scientific">Peronosclerospora sorghi</name>
    <dbReference type="NCBI Taxonomy" id="230839"/>
    <lineage>
        <taxon>Eukaryota</taxon>
        <taxon>Sar</taxon>
        <taxon>Stramenopiles</taxon>
        <taxon>Oomycota</taxon>
        <taxon>Peronosporomycetes</taxon>
        <taxon>Peronosporales</taxon>
        <taxon>Peronosporaceae</taxon>
        <taxon>Peronosclerospora</taxon>
    </lineage>
</organism>
<reference evidence="1 2" key="1">
    <citation type="journal article" date="2022" name="bioRxiv">
        <title>The genome of the oomycete Peronosclerospora sorghi, a cosmopolitan pathogen of maize and sorghum, is inflated with dispersed pseudogenes.</title>
        <authorList>
            <person name="Fletcher K."/>
            <person name="Martin F."/>
            <person name="Isakeit T."/>
            <person name="Cavanaugh K."/>
            <person name="Magill C."/>
            <person name="Michelmore R."/>
        </authorList>
    </citation>
    <scope>NUCLEOTIDE SEQUENCE [LARGE SCALE GENOMIC DNA]</scope>
    <source>
        <strain evidence="1">P6</strain>
    </source>
</reference>
<protein>
    <submittedName>
        <fullName evidence="1">Uncharacterized protein</fullName>
    </submittedName>
</protein>